<dbReference type="Proteomes" id="UP000032266">
    <property type="component" value="Chromosome"/>
</dbReference>
<dbReference type="EMBL" id="CP007142">
    <property type="protein sequence ID" value="AJQ96003.1"/>
    <property type="molecule type" value="Genomic_DNA"/>
</dbReference>
<dbReference type="KEGG" id="gsn:YC6258_03967"/>
<dbReference type="AlphaFoldDB" id="A0A0C5VRG7"/>
<evidence type="ECO:0000313" key="1">
    <source>
        <dbReference type="EMBL" id="AJQ96003.1"/>
    </source>
</evidence>
<organism evidence="1 2">
    <name type="scientific">Gynuella sunshinyii YC6258</name>
    <dbReference type="NCBI Taxonomy" id="1445510"/>
    <lineage>
        <taxon>Bacteria</taxon>
        <taxon>Pseudomonadati</taxon>
        <taxon>Pseudomonadota</taxon>
        <taxon>Gammaproteobacteria</taxon>
        <taxon>Oceanospirillales</taxon>
        <taxon>Saccharospirillaceae</taxon>
        <taxon>Gynuella</taxon>
    </lineage>
</organism>
<reference evidence="1 2" key="1">
    <citation type="submission" date="2014-01" db="EMBL/GenBank/DDBJ databases">
        <title>Full genme sequencing of cellulolytic bacterium Gynuella sunshinyii YC6258T gen. nov., sp. nov.</title>
        <authorList>
            <person name="Khan H."/>
            <person name="Chung E.J."/>
            <person name="Chung Y.R."/>
        </authorList>
    </citation>
    <scope>NUCLEOTIDE SEQUENCE [LARGE SCALE GENOMIC DNA]</scope>
    <source>
        <strain evidence="1 2">YC6258</strain>
    </source>
</reference>
<name>A0A0C5VRG7_9GAMM</name>
<dbReference type="STRING" id="1445510.YC6258_03967"/>
<dbReference type="HOGENOM" id="CLU_3310538_0_0_6"/>
<sequence>MFKGYLENTQAVRYTIESGTYQPVIVPVHVNVLKEIIIL</sequence>
<accession>A0A0C5VRG7</accession>
<evidence type="ECO:0000313" key="2">
    <source>
        <dbReference type="Proteomes" id="UP000032266"/>
    </source>
</evidence>
<proteinExistence type="predicted"/>
<gene>
    <name evidence="1" type="ORF">YC6258_03967</name>
</gene>
<keyword evidence="2" id="KW-1185">Reference proteome</keyword>
<protein>
    <submittedName>
        <fullName evidence="1">Uncharacterized protein</fullName>
    </submittedName>
</protein>